<organism evidence="1 2">
    <name type="scientific">Glomerella acutata</name>
    <name type="common">Colletotrichum acutatum</name>
    <dbReference type="NCBI Taxonomy" id="27357"/>
    <lineage>
        <taxon>Eukaryota</taxon>
        <taxon>Fungi</taxon>
        <taxon>Dikarya</taxon>
        <taxon>Ascomycota</taxon>
        <taxon>Pezizomycotina</taxon>
        <taxon>Sordariomycetes</taxon>
        <taxon>Hypocreomycetidae</taxon>
        <taxon>Glomerellales</taxon>
        <taxon>Glomerellaceae</taxon>
        <taxon>Colletotrichum</taxon>
        <taxon>Colletotrichum acutatum species complex</taxon>
    </lineage>
</organism>
<accession>A0AAD8XKY8</accession>
<evidence type="ECO:0000313" key="2">
    <source>
        <dbReference type="Proteomes" id="UP001244207"/>
    </source>
</evidence>
<keyword evidence="2" id="KW-1185">Reference proteome</keyword>
<comment type="caution">
    <text evidence="1">The sequence shown here is derived from an EMBL/GenBank/DDBJ whole genome shotgun (WGS) entry which is preliminary data.</text>
</comment>
<reference evidence="1" key="1">
    <citation type="submission" date="2021-12" db="EMBL/GenBank/DDBJ databases">
        <title>Comparative genomics, transcriptomics and evolutionary studies reveal genomic signatures of adaptation to plant cell wall in hemibiotrophic fungi.</title>
        <authorList>
            <consortium name="DOE Joint Genome Institute"/>
            <person name="Baroncelli R."/>
            <person name="Diaz J.F."/>
            <person name="Benocci T."/>
            <person name="Peng M."/>
            <person name="Battaglia E."/>
            <person name="Haridas S."/>
            <person name="Andreopoulos W."/>
            <person name="Labutti K."/>
            <person name="Pangilinan J."/>
            <person name="Floch G.L."/>
            <person name="Makela M.R."/>
            <person name="Henrissat B."/>
            <person name="Grigoriev I.V."/>
            <person name="Crouch J.A."/>
            <person name="De Vries R.P."/>
            <person name="Sukno S.A."/>
            <person name="Thon M.R."/>
        </authorList>
    </citation>
    <scope>NUCLEOTIDE SEQUENCE</scope>
    <source>
        <strain evidence="1">CBS 112980</strain>
    </source>
</reference>
<dbReference type="RefSeq" id="XP_060369368.1">
    <property type="nucleotide sequence ID" value="XM_060510132.1"/>
</dbReference>
<dbReference type="AlphaFoldDB" id="A0AAD8XKY8"/>
<protein>
    <submittedName>
        <fullName evidence="1">Uncharacterized protein</fullName>
    </submittedName>
</protein>
<name>A0AAD8XKY8_GLOAC</name>
<dbReference type="Proteomes" id="UP001244207">
    <property type="component" value="Unassembled WGS sequence"/>
</dbReference>
<dbReference type="GeneID" id="85394031"/>
<gene>
    <name evidence="1" type="ORF">BDZ83DRAFT_647959</name>
</gene>
<proteinExistence type="predicted"/>
<sequence length="120" mass="12638">MSLSSHLRALASSLGWRVFTPSSSDGRYAVSIVVLRTEKRIGAPNLLCLLEAPLRRHIDAAAAHWKGFSRQPLPTTSTCTPSGMHPFPSTGASTGSVTAARTVFWLCAATITASRGSVAA</sequence>
<dbReference type="EMBL" id="JAHMHS010000012">
    <property type="protein sequence ID" value="KAK1729313.1"/>
    <property type="molecule type" value="Genomic_DNA"/>
</dbReference>
<evidence type="ECO:0000313" key="1">
    <source>
        <dbReference type="EMBL" id="KAK1729313.1"/>
    </source>
</evidence>